<dbReference type="InterPro" id="IPR029044">
    <property type="entry name" value="Nucleotide-diphossugar_trans"/>
</dbReference>
<dbReference type="GO" id="GO:0004582">
    <property type="term" value="F:dolichyl-phosphate beta-D-mannosyltransferase activity"/>
    <property type="evidence" value="ECO:0007669"/>
    <property type="project" value="InterPro"/>
</dbReference>
<dbReference type="EMBL" id="VFPH01000001">
    <property type="protein sequence ID" value="TQM45529.1"/>
    <property type="molecule type" value="Genomic_DNA"/>
</dbReference>
<dbReference type="InterPro" id="IPR001173">
    <property type="entry name" value="Glyco_trans_2-like"/>
</dbReference>
<feature type="region of interest" description="Disordered" evidence="4">
    <location>
        <begin position="246"/>
        <end position="287"/>
    </location>
</feature>
<dbReference type="GO" id="GO:0009247">
    <property type="term" value="P:glycolipid biosynthetic process"/>
    <property type="evidence" value="ECO:0007669"/>
    <property type="project" value="TreeGrafter"/>
</dbReference>
<keyword evidence="3 6" id="KW-0808">Transferase</keyword>
<protein>
    <submittedName>
        <fullName evidence="6">Dolichol-phosphate mannosyltransferase</fullName>
    </submittedName>
</protein>
<keyword evidence="2 6" id="KW-0328">Glycosyltransferase</keyword>
<comment type="caution">
    <text evidence="6">The sequence shown here is derived from an EMBL/GenBank/DDBJ whole genome shotgun (WGS) entry which is preliminary data.</text>
</comment>
<sequence length="287" mass="31115">MAEPRGRILVVIPTYQERDNLGPVVARLHAAVPEADVLVVDDASPDGTGDLADEMAAADPRVTVLHRAGKQGLGAAYLAGFAEALRRDYQVVVEMDADGSHPPEDLPALLAALDNADVVLGSRYVPGGVVRNWPARRQLISRAGNLYSRVALGVPIKDITAGFRVFRRQVLEELDLDQVASQGYCFQIDMAWRAVLAGFRVREVPITFTERQRGASKMDTSIVVEALWRVACWGAGRLVQRTPTVLRADRPAAEPPQATKPSHVTEPARATEREAGDEAVSDGPVRT</sequence>
<accession>A0A543GHI0</accession>
<dbReference type="AlphaFoldDB" id="A0A543GHI0"/>
<dbReference type="OrthoDB" id="9810303at2"/>
<dbReference type="PANTHER" id="PTHR43398:SF1">
    <property type="entry name" value="DOLICHOL-PHOSPHATE MANNOSYLTRANSFERASE SUBUNIT 1"/>
    <property type="match status" value="1"/>
</dbReference>
<dbReference type="PANTHER" id="PTHR43398">
    <property type="entry name" value="DOLICHOL-PHOSPHATE MANNOSYLTRANSFERASE SUBUNIT 1"/>
    <property type="match status" value="1"/>
</dbReference>
<dbReference type="FunFam" id="3.90.550.10:FF:000122">
    <property type="entry name" value="Dolichol-phosphate mannosyltransferase subunit 1"/>
    <property type="match status" value="1"/>
</dbReference>
<evidence type="ECO:0000256" key="1">
    <source>
        <dbReference type="ARBA" id="ARBA00006739"/>
    </source>
</evidence>
<dbReference type="GO" id="GO:0016020">
    <property type="term" value="C:membrane"/>
    <property type="evidence" value="ECO:0007669"/>
    <property type="project" value="GOC"/>
</dbReference>
<evidence type="ECO:0000256" key="2">
    <source>
        <dbReference type="ARBA" id="ARBA00022676"/>
    </source>
</evidence>
<evidence type="ECO:0000313" key="7">
    <source>
        <dbReference type="Proteomes" id="UP000319818"/>
    </source>
</evidence>
<keyword evidence="7" id="KW-1185">Reference proteome</keyword>
<dbReference type="SUPFAM" id="SSF53448">
    <property type="entry name" value="Nucleotide-diphospho-sugar transferases"/>
    <property type="match status" value="1"/>
</dbReference>
<dbReference type="RefSeq" id="WP_142101185.1">
    <property type="nucleotide sequence ID" value="NZ_VFPH01000001.1"/>
</dbReference>
<proteinExistence type="inferred from homology"/>
<dbReference type="CDD" id="cd06442">
    <property type="entry name" value="DPM1_like"/>
    <property type="match status" value="1"/>
</dbReference>
<organism evidence="6 7">
    <name type="scientific">Pseudonocardia cypriaca</name>
    <dbReference type="NCBI Taxonomy" id="882449"/>
    <lineage>
        <taxon>Bacteria</taxon>
        <taxon>Bacillati</taxon>
        <taxon>Actinomycetota</taxon>
        <taxon>Actinomycetes</taxon>
        <taxon>Pseudonocardiales</taxon>
        <taxon>Pseudonocardiaceae</taxon>
        <taxon>Pseudonocardia</taxon>
    </lineage>
</organism>
<evidence type="ECO:0000259" key="5">
    <source>
        <dbReference type="Pfam" id="PF00535"/>
    </source>
</evidence>
<name>A0A543GHI0_9PSEU</name>
<dbReference type="InterPro" id="IPR039528">
    <property type="entry name" value="DPM1-like"/>
</dbReference>
<dbReference type="Gene3D" id="3.90.550.10">
    <property type="entry name" value="Spore Coat Polysaccharide Biosynthesis Protein SpsA, Chain A"/>
    <property type="match status" value="1"/>
</dbReference>
<dbReference type="Proteomes" id="UP000319818">
    <property type="component" value="Unassembled WGS sequence"/>
</dbReference>
<evidence type="ECO:0000256" key="4">
    <source>
        <dbReference type="SAM" id="MobiDB-lite"/>
    </source>
</evidence>
<dbReference type="Pfam" id="PF00535">
    <property type="entry name" value="Glycos_transf_2"/>
    <property type="match status" value="1"/>
</dbReference>
<gene>
    <name evidence="6" type="ORF">FB388_2929</name>
</gene>
<evidence type="ECO:0000256" key="3">
    <source>
        <dbReference type="ARBA" id="ARBA00022679"/>
    </source>
</evidence>
<reference evidence="6 7" key="1">
    <citation type="submission" date="2019-06" db="EMBL/GenBank/DDBJ databases">
        <title>Sequencing the genomes of 1000 actinobacteria strains.</title>
        <authorList>
            <person name="Klenk H.-P."/>
        </authorList>
    </citation>
    <scope>NUCLEOTIDE SEQUENCE [LARGE SCALE GENOMIC DNA]</scope>
    <source>
        <strain evidence="6 7">DSM 45511</strain>
    </source>
</reference>
<feature type="domain" description="Glycosyltransferase 2-like" evidence="5">
    <location>
        <begin position="10"/>
        <end position="174"/>
    </location>
</feature>
<comment type="similarity">
    <text evidence="1">Belongs to the glycosyltransferase 2 family.</text>
</comment>
<evidence type="ECO:0000313" key="6">
    <source>
        <dbReference type="EMBL" id="TQM45529.1"/>
    </source>
</evidence>